<dbReference type="SUPFAM" id="SSF53383">
    <property type="entry name" value="PLP-dependent transferases"/>
    <property type="match status" value="1"/>
</dbReference>
<dbReference type="EMBL" id="JAPMLT010000003">
    <property type="protein sequence ID" value="MCX7570126.1"/>
    <property type="molecule type" value="Genomic_DNA"/>
</dbReference>
<accession>A0ABT3X3D2</accession>
<keyword evidence="5" id="KW-1185">Reference proteome</keyword>
<organism evidence="4 5">
    <name type="scientific">Tumebacillus lacus</name>
    <dbReference type="NCBI Taxonomy" id="2995335"/>
    <lineage>
        <taxon>Bacteria</taxon>
        <taxon>Bacillati</taxon>
        <taxon>Bacillota</taxon>
        <taxon>Bacilli</taxon>
        <taxon>Bacillales</taxon>
        <taxon>Alicyclobacillaceae</taxon>
        <taxon>Tumebacillus</taxon>
    </lineage>
</organism>
<comment type="similarity">
    <text evidence="2 3">Belongs to the DegT/DnrJ/EryC1 family.</text>
</comment>
<comment type="caution">
    <text evidence="4">The sequence shown here is derived from an EMBL/GenBank/DDBJ whole genome shotgun (WGS) entry which is preliminary data.</text>
</comment>
<name>A0ABT3X3D2_9BACL</name>
<dbReference type="Proteomes" id="UP001208017">
    <property type="component" value="Unassembled WGS sequence"/>
</dbReference>
<evidence type="ECO:0000256" key="1">
    <source>
        <dbReference type="ARBA" id="ARBA00022898"/>
    </source>
</evidence>
<dbReference type="PIRSF" id="PIRSF000390">
    <property type="entry name" value="PLP_StrS"/>
    <property type="match status" value="1"/>
</dbReference>
<dbReference type="InterPro" id="IPR015424">
    <property type="entry name" value="PyrdxlP-dep_Trfase"/>
</dbReference>
<keyword evidence="4" id="KW-0032">Aminotransferase</keyword>
<gene>
    <name evidence="4" type="ORF">OS242_09130</name>
</gene>
<dbReference type="GO" id="GO:0008483">
    <property type="term" value="F:transaminase activity"/>
    <property type="evidence" value="ECO:0007669"/>
    <property type="project" value="UniProtKB-KW"/>
</dbReference>
<dbReference type="Gene3D" id="3.40.640.10">
    <property type="entry name" value="Type I PLP-dependent aspartate aminotransferase-like (Major domain)"/>
    <property type="match status" value="1"/>
</dbReference>
<dbReference type="Gene3D" id="3.90.1150.10">
    <property type="entry name" value="Aspartate Aminotransferase, domain 1"/>
    <property type="match status" value="1"/>
</dbReference>
<reference evidence="4 5" key="1">
    <citation type="submission" date="2022-11" db="EMBL/GenBank/DDBJ databases">
        <title>Study of microbial diversity in lake waters.</title>
        <authorList>
            <person name="Zhang J."/>
        </authorList>
    </citation>
    <scope>NUCLEOTIDE SEQUENCE [LARGE SCALE GENOMIC DNA]</scope>
    <source>
        <strain evidence="4 5">DT12</strain>
    </source>
</reference>
<dbReference type="Pfam" id="PF01041">
    <property type="entry name" value="DegT_DnrJ_EryC1"/>
    <property type="match status" value="1"/>
</dbReference>
<sequence length="369" mass="39897">MTKTKIPILDLAPETNELWSELTAAVEGVLRGGQYIMGPQVQAFEEEAAAYLGVKHAVGVNSGTDALVIALRAAGVGAGDEVITSSFTFFATAEAISQVGAVPVFADIEPLTMNLDPGCVEAAVTDKTRAILPVHIFGQAAEMRELCEIARRHGLLIVEDVAQAFGGDYQGRKLGTLGAAGCYSFFPSKNLGAFGDGGLLTTDDARIADAARMLRSHGSKEKYRNEILGYNSRLDEMQAAVLRVKLPHLDQRNRGRLAAAMRYRELLDGVEGVILPHVAADRTHVFHQYTVRIAEGKRDRVREKLAEQGIGTMVYYPVPVHLLPVYAGLGCRLPVTEEAAREVLSLPIGPLIEREAQERVAEAVRAAVR</sequence>
<evidence type="ECO:0000256" key="2">
    <source>
        <dbReference type="ARBA" id="ARBA00037999"/>
    </source>
</evidence>
<dbReference type="InterPro" id="IPR000653">
    <property type="entry name" value="DegT/StrS_aminotransferase"/>
</dbReference>
<keyword evidence="1 3" id="KW-0663">Pyridoxal phosphate</keyword>
<dbReference type="InterPro" id="IPR015421">
    <property type="entry name" value="PyrdxlP-dep_Trfase_major"/>
</dbReference>
<protein>
    <submittedName>
        <fullName evidence="4">DegT/DnrJ/EryC1/StrS family aminotransferase</fullName>
    </submittedName>
</protein>
<keyword evidence="4" id="KW-0808">Transferase</keyword>
<dbReference type="CDD" id="cd00616">
    <property type="entry name" value="AHBA_syn"/>
    <property type="match status" value="1"/>
</dbReference>
<proteinExistence type="inferred from homology"/>
<evidence type="ECO:0000313" key="4">
    <source>
        <dbReference type="EMBL" id="MCX7570126.1"/>
    </source>
</evidence>
<dbReference type="PANTHER" id="PTHR30244:SF36">
    <property type="entry name" value="3-OXO-GLUCOSE-6-PHOSPHATE:GLUTAMATE AMINOTRANSFERASE"/>
    <property type="match status" value="1"/>
</dbReference>
<dbReference type="RefSeq" id="WP_267151367.1">
    <property type="nucleotide sequence ID" value="NZ_JAPMLT010000003.1"/>
</dbReference>
<evidence type="ECO:0000313" key="5">
    <source>
        <dbReference type="Proteomes" id="UP001208017"/>
    </source>
</evidence>
<evidence type="ECO:0000256" key="3">
    <source>
        <dbReference type="RuleBase" id="RU004508"/>
    </source>
</evidence>
<dbReference type="InterPro" id="IPR015422">
    <property type="entry name" value="PyrdxlP-dep_Trfase_small"/>
</dbReference>
<dbReference type="PANTHER" id="PTHR30244">
    <property type="entry name" value="TRANSAMINASE"/>
    <property type="match status" value="1"/>
</dbReference>